<sequence>MLLILLSSQKLHKWVATLVSHMITLKVIVLRRMDRVLLKICVPPSLPSCKLVVLQIVVSTVVCDSEELTTGLHSQIKQDVLSVKPMDNPSTSAVKDCFENFENPFASFNTETKRTKYFNQKWDVVKPVEVVLGIRYDSR</sequence>
<dbReference type="Proteomes" id="UP001356427">
    <property type="component" value="Unassembled WGS sequence"/>
</dbReference>
<reference evidence="1 2" key="1">
    <citation type="submission" date="2021-04" db="EMBL/GenBank/DDBJ databases">
        <authorList>
            <person name="De Guttry C."/>
            <person name="Zahm M."/>
            <person name="Klopp C."/>
            <person name="Cabau C."/>
            <person name="Louis A."/>
            <person name="Berthelot C."/>
            <person name="Parey E."/>
            <person name="Roest Crollius H."/>
            <person name="Montfort J."/>
            <person name="Robinson-Rechavi M."/>
            <person name="Bucao C."/>
            <person name="Bouchez O."/>
            <person name="Gislard M."/>
            <person name="Lluch J."/>
            <person name="Milhes M."/>
            <person name="Lampietro C."/>
            <person name="Lopez Roques C."/>
            <person name="Donnadieu C."/>
            <person name="Braasch I."/>
            <person name="Desvignes T."/>
            <person name="Postlethwait J."/>
            <person name="Bobe J."/>
            <person name="Wedekind C."/>
            <person name="Guiguen Y."/>
        </authorList>
    </citation>
    <scope>NUCLEOTIDE SEQUENCE [LARGE SCALE GENOMIC DNA]</scope>
    <source>
        <strain evidence="1">Cs_M1</strain>
        <tissue evidence="1">Blood</tissue>
    </source>
</reference>
<protein>
    <submittedName>
        <fullName evidence="1">Uncharacterized protein</fullName>
    </submittedName>
</protein>
<organism evidence="1 2">
    <name type="scientific">Coregonus suidteri</name>
    <dbReference type="NCBI Taxonomy" id="861788"/>
    <lineage>
        <taxon>Eukaryota</taxon>
        <taxon>Metazoa</taxon>
        <taxon>Chordata</taxon>
        <taxon>Craniata</taxon>
        <taxon>Vertebrata</taxon>
        <taxon>Euteleostomi</taxon>
        <taxon>Actinopterygii</taxon>
        <taxon>Neopterygii</taxon>
        <taxon>Teleostei</taxon>
        <taxon>Protacanthopterygii</taxon>
        <taxon>Salmoniformes</taxon>
        <taxon>Salmonidae</taxon>
        <taxon>Coregoninae</taxon>
        <taxon>Coregonus</taxon>
    </lineage>
</organism>
<accession>A0AAN8QWA8</accession>
<gene>
    <name evidence="1" type="ORF">J4Q44_G00165500</name>
</gene>
<comment type="caution">
    <text evidence="1">The sequence shown here is derived from an EMBL/GenBank/DDBJ whole genome shotgun (WGS) entry which is preliminary data.</text>
</comment>
<name>A0AAN8QWA8_9TELE</name>
<evidence type="ECO:0000313" key="2">
    <source>
        <dbReference type="Proteomes" id="UP001356427"/>
    </source>
</evidence>
<dbReference type="EMBL" id="JAGTTL010000014">
    <property type="protein sequence ID" value="KAK6313203.1"/>
    <property type="molecule type" value="Genomic_DNA"/>
</dbReference>
<proteinExistence type="predicted"/>
<dbReference type="AlphaFoldDB" id="A0AAN8QWA8"/>
<evidence type="ECO:0000313" key="1">
    <source>
        <dbReference type="EMBL" id="KAK6313203.1"/>
    </source>
</evidence>
<keyword evidence="2" id="KW-1185">Reference proteome</keyword>